<protein>
    <recommendedName>
        <fullName evidence="15">Glutathione import ATP-binding protein GsiA</fullName>
        <ecNumber evidence="14">7.4.2.10</ecNumber>
    </recommendedName>
</protein>
<evidence type="ECO:0000259" key="17">
    <source>
        <dbReference type="PROSITE" id="PS50893"/>
    </source>
</evidence>
<dbReference type="FunFam" id="3.40.50.300:FF:000016">
    <property type="entry name" value="Oligopeptide ABC transporter ATP-binding component"/>
    <property type="match status" value="2"/>
</dbReference>
<evidence type="ECO:0000256" key="4">
    <source>
        <dbReference type="ARBA" id="ARBA00022475"/>
    </source>
</evidence>
<dbReference type="GO" id="GO:0015833">
    <property type="term" value="P:peptide transport"/>
    <property type="evidence" value="ECO:0007669"/>
    <property type="project" value="InterPro"/>
</dbReference>
<dbReference type="NCBIfam" id="NF007739">
    <property type="entry name" value="PRK10419.1"/>
    <property type="match status" value="2"/>
</dbReference>
<evidence type="ECO:0000256" key="11">
    <source>
        <dbReference type="ARBA" id="ARBA00023136"/>
    </source>
</evidence>
<evidence type="ECO:0000256" key="3">
    <source>
        <dbReference type="ARBA" id="ARBA00022448"/>
    </source>
</evidence>
<dbReference type="SUPFAM" id="SSF52540">
    <property type="entry name" value="P-loop containing nucleoside triphosphate hydrolases"/>
    <property type="match status" value="2"/>
</dbReference>
<evidence type="ECO:0000256" key="8">
    <source>
        <dbReference type="ARBA" id="ARBA00022801"/>
    </source>
</evidence>
<evidence type="ECO:0000313" key="18">
    <source>
        <dbReference type="EMBL" id="AGA64317.1"/>
    </source>
</evidence>
<dbReference type="Pfam" id="PF08352">
    <property type="entry name" value="oligo_HPY"/>
    <property type="match status" value="1"/>
</dbReference>
<evidence type="ECO:0000256" key="6">
    <source>
        <dbReference type="ARBA" id="ARBA00022737"/>
    </source>
</evidence>
<dbReference type="SMART" id="SM00382">
    <property type="entry name" value="AAA"/>
    <property type="match status" value="2"/>
</dbReference>
<dbReference type="RefSeq" id="WP_015272744.1">
    <property type="nucleotide sequence ID" value="NC_019907.1"/>
</dbReference>
<dbReference type="GO" id="GO:0005886">
    <property type="term" value="C:plasma membrane"/>
    <property type="evidence" value="ECO:0007669"/>
    <property type="project" value="UniProtKB-SubCell"/>
</dbReference>
<evidence type="ECO:0000256" key="12">
    <source>
        <dbReference type="ARBA" id="ARBA00037530"/>
    </source>
</evidence>
<dbReference type="Pfam" id="PF00005">
    <property type="entry name" value="ABC_tran"/>
    <property type="match status" value="2"/>
</dbReference>
<evidence type="ECO:0000256" key="7">
    <source>
        <dbReference type="ARBA" id="ARBA00022741"/>
    </source>
</evidence>
<dbReference type="AlphaFoldDB" id="L0ETM8"/>
<dbReference type="GO" id="GO:0055085">
    <property type="term" value="P:transmembrane transport"/>
    <property type="evidence" value="ECO:0007669"/>
    <property type="project" value="UniProtKB-ARBA"/>
</dbReference>
<dbReference type="InterPro" id="IPR050319">
    <property type="entry name" value="ABC_transp_ATP-bind"/>
</dbReference>
<dbReference type="PROSITE" id="PS50893">
    <property type="entry name" value="ABC_TRANSPORTER_2"/>
    <property type="match status" value="2"/>
</dbReference>
<evidence type="ECO:0000256" key="9">
    <source>
        <dbReference type="ARBA" id="ARBA00022840"/>
    </source>
</evidence>
<proteinExistence type="inferred from homology"/>
<comment type="subunit">
    <text evidence="2">The complex is composed of two ATP-binding proteins (GsiA), two transmembrane proteins (GsiC and GsiD) and a solute-binding protein (GsiB).</text>
</comment>
<evidence type="ECO:0000256" key="10">
    <source>
        <dbReference type="ARBA" id="ARBA00022967"/>
    </source>
</evidence>
<comment type="subcellular location">
    <subcellularLocation>
        <location evidence="1">Cell inner membrane</location>
        <topology evidence="1">Peripheral membrane protein</topology>
    </subcellularLocation>
</comment>
<evidence type="ECO:0000256" key="2">
    <source>
        <dbReference type="ARBA" id="ARBA00011469"/>
    </source>
</evidence>
<dbReference type="EC" id="7.4.2.10" evidence="14"/>
<keyword evidence="4" id="KW-1003">Cell membrane</keyword>
<keyword evidence="10" id="KW-1278">Translocase</keyword>
<name>L0ETM8_LIBCB</name>
<gene>
    <name evidence="18" type="ordered locus">B488_03240</name>
</gene>
<dbReference type="Gene3D" id="3.40.50.300">
    <property type="entry name" value="P-loop containing nucleotide triphosphate hydrolases"/>
    <property type="match status" value="2"/>
</dbReference>
<dbReference type="PROSITE" id="PS00211">
    <property type="entry name" value="ABC_TRANSPORTER_1"/>
    <property type="match status" value="2"/>
</dbReference>
<dbReference type="InterPro" id="IPR017871">
    <property type="entry name" value="ABC_transporter-like_CS"/>
</dbReference>
<evidence type="ECO:0000256" key="14">
    <source>
        <dbReference type="ARBA" id="ARBA00039050"/>
    </source>
</evidence>
<evidence type="ECO:0000256" key="15">
    <source>
        <dbReference type="ARBA" id="ARBA00041187"/>
    </source>
</evidence>
<accession>L0ETM8</accession>
<dbReference type="PANTHER" id="PTHR43776">
    <property type="entry name" value="TRANSPORT ATP-BINDING PROTEIN"/>
    <property type="match status" value="1"/>
</dbReference>
<evidence type="ECO:0000256" key="5">
    <source>
        <dbReference type="ARBA" id="ARBA00022519"/>
    </source>
</evidence>
<dbReference type="STRING" id="1215343.B488_03240"/>
<keyword evidence="3" id="KW-0813">Transport</keyword>
<sequence length="611" mass="68303">MNSKSYNENSSFPTLSVLNLTSSLYIKGKWKPIIQNINFEIKPGETLAVVGESGSGKSVTALSIMRLLEERTSKITGKILLDGQDILSLPLKKMHKIRGNKIGMIFQEPMSSLNPVLTIGEQISEVLIYHKGISKAQAKKETIELLEKVYIPNAKRRFHEYPHQFSGGMCQRVMIVMSLAMHPKLLIADEPTTSLDVTIQNQIINLLKTLQEEYNISILFITHDMGIVAEVADHIAVMYEGNIVENAPTSKSHHYKQALLSTTPRLGSMKNKIWPQKFPTVDITTDTIKEGVSIKNTIKNKDDPIISVKNLTTYFDVQSGFFRRKIGSIYAVQNVSFDLYQGETLSIVGESGSGKSTTGRSIIRLIEPNSGSVIINGCNILTLDRSSLRTIRRSIQMVFQNPLASLNPSMSIGASIIEPFLEHKLGTKIEAIDKAAEILTRVGLKKDMMKRFPHQFSGGQRQRICIARCLILDPKVIIADESVSALDSSIKVQVCNLLMELQESLGISYIFITHDMSVTEKISHRVAVMRLGEIVEIGSRAQIFQNPQHPYTNKLLMSIPTFDLSQRNIKKNLLADEIANPIRPINYQPPERQHKEVEPGHIVQLDHATVS</sequence>
<evidence type="ECO:0000256" key="13">
    <source>
        <dbReference type="ARBA" id="ARBA00038416"/>
    </source>
</evidence>
<keyword evidence="5" id="KW-0997">Cell inner membrane</keyword>
<dbReference type="InterPro" id="IPR003439">
    <property type="entry name" value="ABC_transporter-like_ATP-bd"/>
</dbReference>
<reference evidence="18 19" key="1">
    <citation type="journal article" date="2012" name="Stand. Genomic Sci.">
        <title>Complete genome sequence of Liberibacter crescens BT-1.</title>
        <authorList>
            <person name="Leonard M.T."/>
            <person name="Fagen J.R."/>
            <person name="Davis-Richardson A.G."/>
            <person name="Davis M.J."/>
            <person name="Triplett E.W."/>
        </authorList>
    </citation>
    <scope>NUCLEOTIDE SEQUENCE [LARGE SCALE GENOMIC DNA]</scope>
    <source>
        <strain evidence="18 19">BT-1</strain>
    </source>
</reference>
<dbReference type="CDD" id="cd03257">
    <property type="entry name" value="ABC_NikE_OppD_transporters"/>
    <property type="match status" value="2"/>
</dbReference>
<dbReference type="PANTHER" id="PTHR43776:SF15">
    <property type="entry name" value="GLUTATHIONE IMPORT ATP-BINDING PROTEIN GSIA"/>
    <property type="match status" value="1"/>
</dbReference>
<dbReference type="Proteomes" id="UP000010799">
    <property type="component" value="Chromosome"/>
</dbReference>
<feature type="domain" description="ABC transporter" evidence="17">
    <location>
        <begin position="15"/>
        <end position="265"/>
    </location>
</feature>
<dbReference type="InterPro" id="IPR027417">
    <property type="entry name" value="P-loop_NTPase"/>
</dbReference>
<keyword evidence="11" id="KW-0472">Membrane</keyword>
<keyword evidence="7" id="KW-0547">Nucleotide-binding</keyword>
<comment type="function">
    <text evidence="12">Part of the ABC transporter complex GsiABCD involved in glutathione import. Responsible for energy coupling to the transport system.</text>
</comment>
<evidence type="ECO:0000256" key="1">
    <source>
        <dbReference type="ARBA" id="ARBA00004417"/>
    </source>
</evidence>
<evidence type="ECO:0000313" key="19">
    <source>
        <dbReference type="Proteomes" id="UP000010799"/>
    </source>
</evidence>
<keyword evidence="6" id="KW-0677">Repeat</keyword>
<dbReference type="InterPro" id="IPR003593">
    <property type="entry name" value="AAA+_ATPase"/>
</dbReference>
<keyword evidence="19" id="KW-1185">Reference proteome</keyword>
<dbReference type="EMBL" id="CP003789">
    <property type="protein sequence ID" value="AGA64317.1"/>
    <property type="molecule type" value="Genomic_DNA"/>
</dbReference>
<dbReference type="eggNOG" id="COG4172">
    <property type="taxonomic scope" value="Bacteria"/>
</dbReference>
<dbReference type="InterPro" id="IPR013563">
    <property type="entry name" value="Oligopep_ABC_C"/>
</dbReference>
<dbReference type="GO" id="GO:0016887">
    <property type="term" value="F:ATP hydrolysis activity"/>
    <property type="evidence" value="ECO:0007669"/>
    <property type="project" value="InterPro"/>
</dbReference>
<keyword evidence="8" id="KW-0378">Hydrolase</keyword>
<evidence type="ECO:0000256" key="16">
    <source>
        <dbReference type="ARBA" id="ARBA00047640"/>
    </source>
</evidence>
<dbReference type="KEGG" id="lcc:B488_03240"/>
<feature type="domain" description="ABC transporter" evidence="17">
    <location>
        <begin position="306"/>
        <end position="556"/>
    </location>
</feature>
<keyword evidence="9 18" id="KW-0067">ATP-binding</keyword>
<comment type="similarity">
    <text evidence="13">Belongs to the ABC transporter superfamily. Glutathione importer (TC 3.A.1.5.11) family.</text>
</comment>
<dbReference type="HOGENOM" id="CLU_000604_86_3_5"/>
<dbReference type="NCBIfam" id="NF008453">
    <property type="entry name" value="PRK11308.1"/>
    <property type="match status" value="2"/>
</dbReference>
<dbReference type="PATRIC" id="fig|1215343.11.peg.334"/>
<comment type="catalytic activity">
    <reaction evidence="16">
        <text>glutathione(out) + ATP + H2O = glutathione(in) + ADP + phosphate + H(+)</text>
        <dbReference type="Rhea" id="RHEA:29791"/>
        <dbReference type="ChEBI" id="CHEBI:15377"/>
        <dbReference type="ChEBI" id="CHEBI:15378"/>
        <dbReference type="ChEBI" id="CHEBI:30616"/>
        <dbReference type="ChEBI" id="CHEBI:43474"/>
        <dbReference type="ChEBI" id="CHEBI:57925"/>
        <dbReference type="ChEBI" id="CHEBI:456216"/>
        <dbReference type="EC" id="7.4.2.10"/>
    </reaction>
</comment>
<dbReference type="GO" id="GO:0005524">
    <property type="term" value="F:ATP binding"/>
    <property type="evidence" value="ECO:0007669"/>
    <property type="project" value="UniProtKB-KW"/>
</dbReference>
<organism evidence="18 19">
    <name type="scientific">Liberibacter crescens (strain BT-1)</name>
    <dbReference type="NCBI Taxonomy" id="1215343"/>
    <lineage>
        <taxon>Bacteria</taxon>
        <taxon>Pseudomonadati</taxon>
        <taxon>Pseudomonadota</taxon>
        <taxon>Alphaproteobacteria</taxon>
        <taxon>Hyphomicrobiales</taxon>
        <taxon>Rhizobiaceae</taxon>
        <taxon>Liberibacter</taxon>
    </lineage>
</organism>